<gene>
    <name evidence="5" type="ORF">ERL59_12650</name>
</gene>
<dbReference type="Pfam" id="PF02801">
    <property type="entry name" value="Ketoacyl-synt_C"/>
    <property type="match status" value="1"/>
</dbReference>
<dbReference type="SMART" id="SM00825">
    <property type="entry name" value="PKS_KS"/>
    <property type="match status" value="1"/>
</dbReference>
<dbReference type="InterPro" id="IPR020841">
    <property type="entry name" value="PKS_Beta-ketoAc_synthase_dom"/>
</dbReference>
<accession>A0A6N9Q4R5</accession>
<organism evidence="5 6">
    <name type="scientific">Chengkuizengella marina</name>
    <dbReference type="NCBI Taxonomy" id="2507566"/>
    <lineage>
        <taxon>Bacteria</taxon>
        <taxon>Bacillati</taxon>
        <taxon>Bacillota</taxon>
        <taxon>Bacilli</taxon>
        <taxon>Bacillales</taxon>
        <taxon>Paenibacillaceae</taxon>
        <taxon>Chengkuizengella</taxon>
    </lineage>
</organism>
<dbReference type="RefSeq" id="WP_160646617.1">
    <property type="nucleotide sequence ID" value="NZ_SIJB01000028.1"/>
</dbReference>
<comment type="similarity">
    <text evidence="1 3">Belongs to the thiolase-like superfamily. Beta-ketoacyl-ACP synthases family.</text>
</comment>
<comment type="caution">
    <text evidence="5">The sequence shown here is derived from an EMBL/GenBank/DDBJ whole genome shotgun (WGS) entry which is preliminary data.</text>
</comment>
<reference evidence="5 6" key="1">
    <citation type="submission" date="2019-01" db="EMBL/GenBank/DDBJ databases">
        <title>Chengkuizengella sp. nov., isolated from deep-sea sediment of East Pacific Ocean.</title>
        <authorList>
            <person name="Yang J."/>
            <person name="Lai Q."/>
            <person name="Shao Z."/>
        </authorList>
    </citation>
    <scope>NUCLEOTIDE SEQUENCE [LARGE SCALE GENOMIC DNA]</scope>
    <source>
        <strain evidence="5 6">YPA3-1-1</strain>
    </source>
</reference>
<dbReference type="InterPro" id="IPR014031">
    <property type="entry name" value="Ketoacyl_synth_C"/>
</dbReference>
<protein>
    <submittedName>
        <fullName evidence="5">Beta-ketoacyl-[acyl-carrier-protein] synthase family protein</fullName>
    </submittedName>
</protein>
<dbReference type="InterPro" id="IPR014030">
    <property type="entry name" value="Ketoacyl_synth_N"/>
</dbReference>
<keyword evidence="6" id="KW-1185">Reference proteome</keyword>
<dbReference type="PANTHER" id="PTHR11712">
    <property type="entry name" value="POLYKETIDE SYNTHASE-RELATED"/>
    <property type="match status" value="1"/>
</dbReference>
<dbReference type="PROSITE" id="PS52004">
    <property type="entry name" value="KS3_2"/>
    <property type="match status" value="1"/>
</dbReference>
<evidence type="ECO:0000256" key="3">
    <source>
        <dbReference type="RuleBase" id="RU003694"/>
    </source>
</evidence>
<proteinExistence type="inferred from homology"/>
<dbReference type="PROSITE" id="PS00606">
    <property type="entry name" value="KS3_1"/>
    <property type="match status" value="1"/>
</dbReference>
<dbReference type="PANTHER" id="PTHR11712:SF336">
    <property type="entry name" value="3-OXOACYL-[ACYL-CARRIER-PROTEIN] SYNTHASE, MITOCHONDRIAL"/>
    <property type="match status" value="1"/>
</dbReference>
<feature type="domain" description="Ketosynthase family 3 (KS3)" evidence="4">
    <location>
        <begin position="1"/>
        <end position="385"/>
    </location>
</feature>
<dbReference type="OrthoDB" id="9808669at2"/>
<dbReference type="GO" id="GO:0004315">
    <property type="term" value="F:3-oxoacyl-[acyl-carrier-protein] synthase activity"/>
    <property type="evidence" value="ECO:0007669"/>
    <property type="project" value="InterPro"/>
</dbReference>
<dbReference type="InterPro" id="IPR018201">
    <property type="entry name" value="Ketoacyl_synth_AS"/>
</dbReference>
<dbReference type="InterPro" id="IPR016039">
    <property type="entry name" value="Thiolase-like"/>
</dbReference>
<sequence>MNVYITGIGVCTSVGTTVEETWENILLGKHGTKKISKFPSLELNACEIPNIHELHCNSSHMNDIGNATKLFLKTAEEAIQDADLEMSDNAKIGLAIGTTMGEIDCLENRLLNKSFHAKFQGGPDAIANQNYKLLNLNGPSWTITNACAAGNIAISRAMDEIIYGHADVMIAGGVDVLSWIAIHGFRSLKAMSPDLCTPFDKERKGLILGEGAGVLILESERHLMKRNKLPRAKLLSCGLSSDAHHITQPDPNGHGAIKAMNSAIKMAEINVKDIQYVSAHGTGTTANDLMEAKAIKAVFSHTNPYVSSIKSQIGHTLGGASAIEAALCVQAINTNTLPPNIHLRNQDPEIELNVIKETPVKTHVHYLMSNAYAFGGVNTSIIIGRP</sequence>
<dbReference type="AlphaFoldDB" id="A0A6N9Q4R5"/>
<keyword evidence="2 3" id="KW-0808">Transferase</keyword>
<dbReference type="SUPFAM" id="SSF53901">
    <property type="entry name" value="Thiolase-like"/>
    <property type="match status" value="2"/>
</dbReference>
<evidence type="ECO:0000259" key="4">
    <source>
        <dbReference type="PROSITE" id="PS52004"/>
    </source>
</evidence>
<evidence type="ECO:0000256" key="1">
    <source>
        <dbReference type="ARBA" id="ARBA00008467"/>
    </source>
</evidence>
<dbReference type="EMBL" id="SIJB01000028">
    <property type="protein sequence ID" value="NBI29807.1"/>
    <property type="molecule type" value="Genomic_DNA"/>
</dbReference>
<dbReference type="GO" id="GO:0006633">
    <property type="term" value="P:fatty acid biosynthetic process"/>
    <property type="evidence" value="ECO:0007669"/>
    <property type="project" value="InterPro"/>
</dbReference>
<dbReference type="Proteomes" id="UP000448943">
    <property type="component" value="Unassembled WGS sequence"/>
</dbReference>
<dbReference type="CDD" id="cd00834">
    <property type="entry name" value="KAS_I_II"/>
    <property type="match status" value="1"/>
</dbReference>
<dbReference type="Gene3D" id="3.40.47.10">
    <property type="match status" value="1"/>
</dbReference>
<name>A0A6N9Q4R5_9BACL</name>
<evidence type="ECO:0000313" key="6">
    <source>
        <dbReference type="Proteomes" id="UP000448943"/>
    </source>
</evidence>
<evidence type="ECO:0000313" key="5">
    <source>
        <dbReference type="EMBL" id="NBI29807.1"/>
    </source>
</evidence>
<dbReference type="InterPro" id="IPR000794">
    <property type="entry name" value="Beta-ketoacyl_synthase"/>
</dbReference>
<dbReference type="Pfam" id="PF00109">
    <property type="entry name" value="ketoacyl-synt"/>
    <property type="match status" value="1"/>
</dbReference>
<evidence type="ECO:0000256" key="2">
    <source>
        <dbReference type="ARBA" id="ARBA00022679"/>
    </source>
</evidence>